<dbReference type="EMBL" id="JAABOA010000917">
    <property type="protein sequence ID" value="KAF9582808.1"/>
    <property type="molecule type" value="Genomic_DNA"/>
</dbReference>
<organism evidence="1 2">
    <name type="scientific">Lunasporangiospora selenospora</name>
    <dbReference type="NCBI Taxonomy" id="979761"/>
    <lineage>
        <taxon>Eukaryota</taxon>
        <taxon>Fungi</taxon>
        <taxon>Fungi incertae sedis</taxon>
        <taxon>Mucoromycota</taxon>
        <taxon>Mortierellomycotina</taxon>
        <taxon>Mortierellomycetes</taxon>
        <taxon>Mortierellales</taxon>
        <taxon>Mortierellaceae</taxon>
        <taxon>Lunasporangiospora</taxon>
    </lineage>
</organism>
<dbReference type="OrthoDB" id="2321229at2759"/>
<proteinExistence type="predicted"/>
<gene>
    <name evidence="1" type="ORF">BGW38_010730</name>
</gene>
<comment type="caution">
    <text evidence="1">The sequence shown here is derived from an EMBL/GenBank/DDBJ whole genome shotgun (WGS) entry which is preliminary data.</text>
</comment>
<keyword evidence="2" id="KW-1185">Reference proteome</keyword>
<dbReference type="AlphaFoldDB" id="A0A9P6FWC0"/>
<sequence length="102" mass="11690">MLSSMTAYGLLADQLRKDARSLDHSIRSFRRTIEYGLPLFIRDEEFLQVTNALECTSRRQRREQSLWRKLKVAGKSNWNAGIVGAVEAFHTWSASSDEDIVS</sequence>
<protein>
    <submittedName>
        <fullName evidence="1">Uncharacterized protein</fullName>
    </submittedName>
</protein>
<name>A0A9P6FWC0_9FUNG</name>
<evidence type="ECO:0000313" key="1">
    <source>
        <dbReference type="EMBL" id="KAF9582808.1"/>
    </source>
</evidence>
<reference evidence="1" key="1">
    <citation type="journal article" date="2020" name="Fungal Divers.">
        <title>Resolving the Mortierellaceae phylogeny through synthesis of multi-gene phylogenetics and phylogenomics.</title>
        <authorList>
            <person name="Vandepol N."/>
            <person name="Liber J."/>
            <person name="Desiro A."/>
            <person name="Na H."/>
            <person name="Kennedy M."/>
            <person name="Barry K."/>
            <person name="Grigoriev I.V."/>
            <person name="Miller A.N."/>
            <person name="O'Donnell K."/>
            <person name="Stajich J.E."/>
            <person name="Bonito G."/>
        </authorList>
    </citation>
    <scope>NUCLEOTIDE SEQUENCE</scope>
    <source>
        <strain evidence="1">KOD1015</strain>
    </source>
</reference>
<dbReference type="Proteomes" id="UP000780801">
    <property type="component" value="Unassembled WGS sequence"/>
</dbReference>
<accession>A0A9P6FWC0</accession>
<evidence type="ECO:0000313" key="2">
    <source>
        <dbReference type="Proteomes" id="UP000780801"/>
    </source>
</evidence>